<feature type="region of interest" description="Disordered" evidence="5">
    <location>
        <begin position="848"/>
        <end position="926"/>
    </location>
</feature>
<feature type="domain" description="Helicase C-terminal" evidence="6">
    <location>
        <begin position="208"/>
        <end position="380"/>
    </location>
</feature>
<organism evidence="7 8">
    <name type="scientific">Erythrobacter crassostreae</name>
    <dbReference type="NCBI Taxonomy" id="2828328"/>
    <lineage>
        <taxon>Bacteria</taxon>
        <taxon>Pseudomonadati</taxon>
        <taxon>Pseudomonadota</taxon>
        <taxon>Alphaproteobacteria</taxon>
        <taxon>Sphingomonadales</taxon>
        <taxon>Erythrobacteraceae</taxon>
        <taxon>Erythrobacter/Porphyrobacter group</taxon>
        <taxon>Erythrobacter</taxon>
    </lineage>
</organism>
<dbReference type="AlphaFoldDB" id="A0A9X1F1E7"/>
<keyword evidence="8" id="KW-1185">Reference proteome</keyword>
<keyword evidence="1" id="KW-0547">Nucleotide-binding</keyword>
<dbReference type="RefSeq" id="WP_218403856.1">
    <property type="nucleotide sequence ID" value="NZ_JAGSPC010000001.1"/>
</dbReference>
<sequence>MEKQSKRRVKQRPTDSRLRWADLRSYPYSEKRHQQTHCDLSLSLTQAEIVVINHSSNSRVRAVLGPTNTGKTHLSIERMCAHSSGMMGFPLRLLAREVYDRVRAIKGDDSVALITGEQRIEPPKARYFCCTMEAMDRLGGGHAFVAIDEAQIGADPERGHIFTDRLLNARGREETMILGSATLEPIVKALIPGAEMVERPRFSTLTHSGSAKLSRLPPRSAVVAFSTEQVYAMAEALRRFRGGAAVVMGALSPETRNKQVELFQNGEVDYIVATDAIGMGLNLDLNHVAFAALSKFDGRRKRRLTPAEMAQIAGRAGRHQRDGSFGTLTGGGSRSGAPLEFTDEEVFAIEEHKFAPLTKLHWREAEPRFETLQVLIGDLESRPRHDVLRGAPQAIDLAVLKRLVEDPIAKSVRGSGLVRRFWEACSLPDFRQIGVDPHSRFVARLWQDLSKGYLGADFVAARIAELDRTGGDIDTLQGRIAAIRSWAYICQRPDWVLARDEMAARARAVEAKLSDALHARLTERFVNRRTTILMKSLGQDASALPVTLETDGRVTVEGELIGNLEGFRFTVDAGTGLADRKMLLSAGEKALPAILAQRAEWLLGEGIAELAIERGAIRWQGRELATIEMPDDFATPRLTLSRDIALLVDPARGKLEAGLTEWLTAKLDPLTPLRKLAEAARNPEAGSQARALLITLIDARGVISREKAGLEHLPKEMRPFLRKLGVTFGALDIFAHMLLKPAPRQLLHALGLDKRPLQDAMLPVLSDAKSLPAGYRPAGSQVIRVDLAEKILRAAFDARAKATDKTSKDRNPRFRLNLALPISIGLEEENARRLLGSAGFKVQRARILAEDTQGPPAPDSWTWRPRRPGEPSKRQGKPDDRKGKGPGNRRGKPKGKGGPRPPKPQVDTGPARAGGAFDGLADLLGG</sequence>
<accession>A0A9X1F1E7</accession>
<keyword evidence="4" id="KW-0067">ATP-binding</keyword>
<evidence type="ECO:0000256" key="3">
    <source>
        <dbReference type="ARBA" id="ARBA00022806"/>
    </source>
</evidence>
<dbReference type="Pfam" id="PF00271">
    <property type="entry name" value="Helicase_C"/>
    <property type="match status" value="1"/>
</dbReference>
<dbReference type="InterPro" id="IPR001650">
    <property type="entry name" value="Helicase_C-like"/>
</dbReference>
<keyword evidence="3 7" id="KW-0347">Helicase</keyword>
<evidence type="ECO:0000256" key="1">
    <source>
        <dbReference type="ARBA" id="ARBA00022741"/>
    </source>
</evidence>
<evidence type="ECO:0000313" key="7">
    <source>
        <dbReference type="EMBL" id="MBV7258552.1"/>
    </source>
</evidence>
<dbReference type="EMBL" id="JAGSPC010000001">
    <property type="protein sequence ID" value="MBV7258552.1"/>
    <property type="molecule type" value="Genomic_DNA"/>
</dbReference>
<evidence type="ECO:0000256" key="5">
    <source>
        <dbReference type="SAM" id="MobiDB-lite"/>
    </source>
</evidence>
<evidence type="ECO:0000256" key="2">
    <source>
        <dbReference type="ARBA" id="ARBA00022801"/>
    </source>
</evidence>
<feature type="compositionally biased region" description="Basic residues" evidence="5">
    <location>
        <begin position="887"/>
        <end position="897"/>
    </location>
</feature>
<dbReference type="InterPro" id="IPR055206">
    <property type="entry name" value="DEXQc_SUV3"/>
</dbReference>
<gene>
    <name evidence="7" type="ORF">KCG46_03050</name>
</gene>
<reference evidence="7" key="1">
    <citation type="submission" date="2021-04" db="EMBL/GenBank/DDBJ databases">
        <authorList>
            <person name="Pira H."/>
            <person name="Risdian C."/>
            <person name="Wink J."/>
        </authorList>
    </citation>
    <scope>NUCLEOTIDE SEQUENCE</scope>
    <source>
        <strain evidence="7">WH158</strain>
    </source>
</reference>
<dbReference type="GO" id="GO:0016787">
    <property type="term" value="F:hydrolase activity"/>
    <property type="evidence" value="ECO:0007669"/>
    <property type="project" value="UniProtKB-KW"/>
</dbReference>
<evidence type="ECO:0000256" key="4">
    <source>
        <dbReference type="ARBA" id="ARBA00022840"/>
    </source>
</evidence>
<protein>
    <submittedName>
        <fullName evidence="7">Helicase</fullName>
    </submittedName>
</protein>
<dbReference type="InterPro" id="IPR050699">
    <property type="entry name" value="RNA-DNA_Helicase"/>
</dbReference>
<evidence type="ECO:0000259" key="6">
    <source>
        <dbReference type="PROSITE" id="PS51194"/>
    </source>
</evidence>
<feature type="region of interest" description="Disordered" evidence="5">
    <location>
        <begin position="312"/>
        <end position="335"/>
    </location>
</feature>
<proteinExistence type="predicted"/>
<dbReference type="GO" id="GO:0004386">
    <property type="term" value="F:helicase activity"/>
    <property type="evidence" value="ECO:0007669"/>
    <property type="project" value="UniProtKB-KW"/>
</dbReference>
<dbReference type="PROSITE" id="PS51194">
    <property type="entry name" value="HELICASE_CTER"/>
    <property type="match status" value="1"/>
</dbReference>
<keyword evidence="2" id="KW-0378">Hydrolase</keyword>
<dbReference type="Pfam" id="PF22527">
    <property type="entry name" value="DEXQc_Suv3"/>
    <property type="match status" value="1"/>
</dbReference>
<dbReference type="SMART" id="SM00490">
    <property type="entry name" value="HELICc"/>
    <property type="match status" value="1"/>
</dbReference>
<dbReference type="GO" id="GO:0005524">
    <property type="term" value="F:ATP binding"/>
    <property type="evidence" value="ECO:0007669"/>
    <property type="project" value="UniProtKB-KW"/>
</dbReference>
<feature type="compositionally biased region" description="Basic and acidic residues" evidence="5">
    <location>
        <begin position="867"/>
        <end position="883"/>
    </location>
</feature>
<feature type="compositionally biased region" description="Low complexity" evidence="5">
    <location>
        <begin position="913"/>
        <end position="926"/>
    </location>
</feature>
<dbReference type="Proteomes" id="UP001138681">
    <property type="component" value="Unassembled WGS sequence"/>
</dbReference>
<evidence type="ECO:0000313" key="8">
    <source>
        <dbReference type="Proteomes" id="UP001138681"/>
    </source>
</evidence>
<dbReference type="PANTHER" id="PTHR12131">
    <property type="entry name" value="ATP-DEPENDENT RNA AND DNA HELICASE"/>
    <property type="match status" value="1"/>
</dbReference>
<comment type="caution">
    <text evidence="7">The sequence shown here is derived from an EMBL/GenBank/DDBJ whole genome shotgun (WGS) entry which is preliminary data.</text>
</comment>
<name>A0A9X1F1E7_9SPHN</name>
<dbReference type="PANTHER" id="PTHR12131:SF1">
    <property type="entry name" value="ATP-DEPENDENT RNA HELICASE SUPV3L1, MITOCHONDRIAL-RELATED"/>
    <property type="match status" value="1"/>
</dbReference>